<dbReference type="Pfam" id="PF05019">
    <property type="entry name" value="Coq4"/>
    <property type="match status" value="1"/>
</dbReference>
<gene>
    <name evidence="1" type="ORF">BC008_00260</name>
</gene>
<dbReference type="PANTHER" id="PTHR12922:SF7">
    <property type="entry name" value="UBIQUINONE BIOSYNTHESIS PROTEIN COQ4 HOMOLOG, MITOCHONDRIAL"/>
    <property type="match status" value="1"/>
</dbReference>
<evidence type="ECO:0000313" key="2">
    <source>
        <dbReference type="Proteomes" id="UP000053372"/>
    </source>
</evidence>
<dbReference type="RefSeq" id="WP_027846483.1">
    <property type="nucleotide sequence ID" value="NZ_LMTZ01000076.1"/>
</dbReference>
<sequence length="236" mass="27200">MLKRFEELTRTVNNLRSVTDLIKSMGEKTDNIFDIEDNFRGSDQIKECVKRVKAIPEARIMMESRYLSPEIDLEALSQLPHGSLGHTYATVMKTLGYDPNFYRRREIETDEDWLVMRLRKTHDLTHIITGFGPTGGELGVLSIQAVQIGYPMCVMLQVASISLAFKRQPEKLSYLTQQAARGMGMGLEIKPLIAQCWEDAWDKPVQQWRKELNLTNPVINEPYSLKNRLPDLDIEW</sequence>
<organism evidence="1 2">
    <name type="scientific">Mastigocoleus testarum BC008</name>
    <dbReference type="NCBI Taxonomy" id="371196"/>
    <lineage>
        <taxon>Bacteria</taxon>
        <taxon>Bacillati</taxon>
        <taxon>Cyanobacteriota</taxon>
        <taxon>Cyanophyceae</taxon>
        <taxon>Nostocales</taxon>
        <taxon>Hapalosiphonaceae</taxon>
        <taxon>Mastigocoleus</taxon>
    </lineage>
</organism>
<keyword evidence="2" id="KW-1185">Reference proteome</keyword>
<protein>
    <submittedName>
        <fullName evidence="1">Ubiquinone biosynthesis protein</fullName>
    </submittedName>
</protein>
<accession>A0A0V7ZUA5</accession>
<proteinExistence type="predicted"/>
<evidence type="ECO:0000313" key="1">
    <source>
        <dbReference type="EMBL" id="KST68229.1"/>
    </source>
</evidence>
<keyword evidence="1" id="KW-0830">Ubiquinone</keyword>
<dbReference type="Proteomes" id="UP000053372">
    <property type="component" value="Unassembled WGS sequence"/>
</dbReference>
<comment type="caution">
    <text evidence="1">The sequence shown here is derived from an EMBL/GenBank/DDBJ whole genome shotgun (WGS) entry which is preliminary data.</text>
</comment>
<dbReference type="PANTHER" id="PTHR12922">
    <property type="entry name" value="UBIQUINONE BIOSYNTHESIS PROTEIN"/>
    <property type="match status" value="1"/>
</dbReference>
<name>A0A0V7ZUA5_9CYAN</name>
<dbReference type="OrthoDB" id="5720816at2"/>
<dbReference type="AlphaFoldDB" id="A0A0V7ZUA5"/>
<dbReference type="InterPro" id="IPR007715">
    <property type="entry name" value="Coq4"/>
</dbReference>
<reference evidence="1 2" key="1">
    <citation type="journal article" date="2015" name="Genome Announc.">
        <title>Draft Genome of the Euendolithic (true boring) Cyanobacterium Mastigocoleus testarum strain BC008.</title>
        <authorList>
            <person name="Guida B.S."/>
            <person name="Garcia-Pichel F."/>
        </authorList>
    </citation>
    <scope>NUCLEOTIDE SEQUENCE [LARGE SCALE GENOMIC DNA]</scope>
    <source>
        <strain evidence="1 2">BC008</strain>
    </source>
</reference>
<dbReference type="GO" id="GO:0006744">
    <property type="term" value="P:ubiquinone biosynthetic process"/>
    <property type="evidence" value="ECO:0007669"/>
    <property type="project" value="InterPro"/>
</dbReference>
<dbReference type="EMBL" id="LMTZ01000076">
    <property type="protein sequence ID" value="KST68229.1"/>
    <property type="molecule type" value="Genomic_DNA"/>
</dbReference>